<dbReference type="InterPro" id="IPR011258">
    <property type="entry name" value="BPG-indep_PGM_N"/>
</dbReference>
<dbReference type="Pfam" id="PF06415">
    <property type="entry name" value="iPGM_N"/>
    <property type="match status" value="1"/>
</dbReference>
<reference evidence="3 4" key="1">
    <citation type="journal article" date="2019" name="Nat. Med.">
        <title>A library of human gut bacterial isolates paired with longitudinal multiomics data enables mechanistic microbiome research.</title>
        <authorList>
            <person name="Poyet M."/>
            <person name="Groussin M."/>
            <person name="Gibbons S.M."/>
            <person name="Avila-Pacheco J."/>
            <person name="Jiang X."/>
            <person name="Kearney S.M."/>
            <person name="Perrotta A.R."/>
            <person name="Berdy B."/>
            <person name="Zhao S."/>
            <person name="Lieberman T.D."/>
            <person name="Swanson P.K."/>
            <person name="Smith M."/>
            <person name="Roesemann S."/>
            <person name="Alexander J.E."/>
            <person name="Rich S.A."/>
            <person name="Livny J."/>
            <person name="Vlamakis H."/>
            <person name="Clish C."/>
            <person name="Bullock K."/>
            <person name="Deik A."/>
            <person name="Scott J."/>
            <person name="Pierce K.A."/>
            <person name="Xavier R.J."/>
            <person name="Alm E.J."/>
        </authorList>
    </citation>
    <scope>NUCLEOTIDE SEQUENCE [LARGE SCALE GENOMIC DNA]</scope>
    <source>
        <strain evidence="3 4">BIOML-A37</strain>
    </source>
</reference>
<proteinExistence type="predicted"/>
<evidence type="ECO:0000313" key="3">
    <source>
        <dbReference type="EMBL" id="KAB4116628.1"/>
    </source>
</evidence>
<evidence type="ECO:0000256" key="1">
    <source>
        <dbReference type="ARBA" id="ARBA00000370"/>
    </source>
</evidence>
<comment type="catalytic activity">
    <reaction evidence="1">
        <text>(2R)-2-phosphoglycerate = (2R)-3-phosphoglycerate</text>
        <dbReference type="Rhea" id="RHEA:15901"/>
        <dbReference type="ChEBI" id="CHEBI:58272"/>
        <dbReference type="ChEBI" id="CHEBI:58289"/>
        <dbReference type="EC" id="5.4.2.12"/>
    </reaction>
</comment>
<dbReference type="InterPro" id="IPR017850">
    <property type="entry name" value="Alkaline_phosphatase_core_sf"/>
</dbReference>
<dbReference type="AlphaFoldDB" id="A0A6I0JN76"/>
<feature type="non-terminal residue" evidence="3">
    <location>
        <position position="140"/>
    </location>
</feature>
<accession>A0A6I0JN76</accession>
<dbReference type="PANTHER" id="PTHR31637:SF0">
    <property type="entry name" value="2,3-BISPHOSPHOGLYCERATE-INDEPENDENT PHOSPHOGLYCERATE MUTASE"/>
    <property type="match status" value="1"/>
</dbReference>
<gene>
    <name evidence="3" type="ORF">GAQ75_23670</name>
</gene>
<dbReference type="PANTHER" id="PTHR31637">
    <property type="entry name" value="2,3-BISPHOSPHOGLYCERATE-INDEPENDENT PHOSPHOGLYCERATE MUTASE"/>
    <property type="match status" value="1"/>
</dbReference>
<organism evidence="3 4">
    <name type="scientific">Bacteroides uniformis</name>
    <dbReference type="NCBI Taxonomy" id="820"/>
    <lineage>
        <taxon>Bacteria</taxon>
        <taxon>Pseudomonadati</taxon>
        <taxon>Bacteroidota</taxon>
        <taxon>Bacteroidia</taxon>
        <taxon>Bacteroidales</taxon>
        <taxon>Bacteroidaceae</taxon>
        <taxon>Bacteroides</taxon>
    </lineage>
</organism>
<name>A0A6I0JN76_BACUN</name>
<dbReference type="GO" id="GO:0030145">
    <property type="term" value="F:manganese ion binding"/>
    <property type="evidence" value="ECO:0007669"/>
    <property type="project" value="InterPro"/>
</dbReference>
<dbReference type="EMBL" id="WCUQ01000135">
    <property type="protein sequence ID" value="KAB4116628.1"/>
    <property type="molecule type" value="Genomic_DNA"/>
</dbReference>
<comment type="caution">
    <text evidence="3">The sequence shown here is derived from an EMBL/GenBank/DDBJ whole genome shotgun (WGS) entry which is preliminary data.</text>
</comment>
<dbReference type="SUPFAM" id="SSF53649">
    <property type="entry name" value="Alkaline phosphatase-like"/>
    <property type="match status" value="1"/>
</dbReference>
<protein>
    <submittedName>
        <fullName evidence="3">2,3-bisphosphoglycerate-independent phosphoglycerate mutase</fullName>
    </submittedName>
</protein>
<sequence>MSKKALLMILDGWGLGDHGKDDVIFNTATPYWDYLMETYPHSQLQASGENVGLPDGQMGNSEVGHLNIGAGRVVYQDLVKINLSCRDNSILKNPEIVSAFSYAKENGKNVHFMGLTSDGGVHSSLDHLFKLCDIAKEYNI</sequence>
<feature type="domain" description="BPG-independent PGAM N-terminal" evidence="2">
    <location>
        <begin position="81"/>
        <end position="139"/>
    </location>
</feature>
<evidence type="ECO:0000313" key="4">
    <source>
        <dbReference type="Proteomes" id="UP000438773"/>
    </source>
</evidence>
<dbReference type="Gene3D" id="3.40.720.10">
    <property type="entry name" value="Alkaline Phosphatase, subunit A"/>
    <property type="match status" value="1"/>
</dbReference>
<evidence type="ECO:0000259" key="2">
    <source>
        <dbReference type="Pfam" id="PF06415"/>
    </source>
</evidence>
<dbReference type="GO" id="GO:0006007">
    <property type="term" value="P:glucose catabolic process"/>
    <property type="evidence" value="ECO:0007669"/>
    <property type="project" value="InterPro"/>
</dbReference>
<dbReference type="InterPro" id="IPR005995">
    <property type="entry name" value="Pgm_bpd_ind"/>
</dbReference>
<dbReference type="GO" id="GO:0005829">
    <property type="term" value="C:cytosol"/>
    <property type="evidence" value="ECO:0007669"/>
    <property type="project" value="TreeGrafter"/>
</dbReference>
<dbReference type="GO" id="GO:0004619">
    <property type="term" value="F:phosphoglycerate mutase activity"/>
    <property type="evidence" value="ECO:0007669"/>
    <property type="project" value="UniProtKB-EC"/>
</dbReference>
<dbReference type="Proteomes" id="UP000438773">
    <property type="component" value="Unassembled WGS sequence"/>
</dbReference>